<proteinExistence type="predicted"/>
<dbReference type="GO" id="GO:0005634">
    <property type="term" value="C:nucleus"/>
    <property type="evidence" value="ECO:0007669"/>
    <property type="project" value="UniProtKB-SubCell"/>
</dbReference>
<reference evidence="7" key="1">
    <citation type="submission" date="2014-09" db="EMBL/GenBank/DDBJ databases">
        <authorList>
            <person name="Mudge J."/>
            <person name="Ramaraj T."/>
            <person name="Lindquist I.E."/>
            <person name="Bharti A.K."/>
            <person name="Sundararajan A."/>
            <person name="Cameron C.T."/>
            <person name="Woodward J.E."/>
            <person name="May G.D."/>
            <person name="Brubaker C."/>
            <person name="Broadhvest J."/>
            <person name="Wilkins T.A."/>
        </authorList>
    </citation>
    <scope>NUCLEOTIDE SEQUENCE</scope>
    <source>
        <strain evidence="7">cv. AKA8401</strain>
    </source>
</reference>
<gene>
    <name evidence="6" type="ORF">F383_24007</name>
</gene>
<evidence type="ECO:0000313" key="6">
    <source>
        <dbReference type="EMBL" id="KHG20644.1"/>
    </source>
</evidence>
<dbReference type="Gene3D" id="1.10.10.60">
    <property type="entry name" value="Homeodomain-like"/>
    <property type="match status" value="2"/>
</dbReference>
<dbReference type="OrthoDB" id="118550at2759"/>
<dbReference type="InterPro" id="IPR009057">
    <property type="entry name" value="Homeodomain-like_sf"/>
</dbReference>
<dbReference type="InterPro" id="IPR006447">
    <property type="entry name" value="Myb_dom_plants"/>
</dbReference>
<dbReference type="PANTHER" id="PTHR44042:SF58">
    <property type="entry name" value="DUPLICATED HOMEODOMAIN-LIKE SUPERFAMILY PROTEIN"/>
    <property type="match status" value="1"/>
</dbReference>
<organism evidence="6 7">
    <name type="scientific">Gossypium arboreum</name>
    <name type="common">Tree cotton</name>
    <name type="synonym">Gossypium nanking</name>
    <dbReference type="NCBI Taxonomy" id="29729"/>
    <lineage>
        <taxon>Eukaryota</taxon>
        <taxon>Viridiplantae</taxon>
        <taxon>Streptophyta</taxon>
        <taxon>Embryophyta</taxon>
        <taxon>Tracheophyta</taxon>
        <taxon>Spermatophyta</taxon>
        <taxon>Magnoliopsida</taxon>
        <taxon>eudicotyledons</taxon>
        <taxon>Gunneridae</taxon>
        <taxon>Pentapetalae</taxon>
        <taxon>rosids</taxon>
        <taxon>malvids</taxon>
        <taxon>Malvales</taxon>
        <taxon>Malvaceae</taxon>
        <taxon>Malvoideae</taxon>
        <taxon>Gossypium</taxon>
    </lineage>
</organism>
<dbReference type="PANTHER" id="PTHR44042">
    <property type="entry name" value="DUPLICATED HOMEODOMAIN-LIKE SUPERFAMILY PROTEIN-RELATED"/>
    <property type="match status" value="1"/>
</dbReference>
<dbReference type="InterPro" id="IPR001005">
    <property type="entry name" value="SANT/Myb"/>
</dbReference>
<comment type="subcellular location">
    <subcellularLocation>
        <location evidence="1">Nucleus</location>
    </subcellularLocation>
</comment>
<evidence type="ECO:0000256" key="2">
    <source>
        <dbReference type="ARBA" id="ARBA00023015"/>
    </source>
</evidence>
<dbReference type="KEGG" id="gab:108460927"/>
<dbReference type="EMBL" id="KN416271">
    <property type="protein sequence ID" value="KHG20644.1"/>
    <property type="molecule type" value="Genomic_DNA"/>
</dbReference>
<evidence type="ECO:0000256" key="5">
    <source>
        <dbReference type="ARBA" id="ARBA00023242"/>
    </source>
</evidence>
<accession>A0A0B0P927</accession>
<keyword evidence="2" id="KW-0805">Transcription regulation</keyword>
<dbReference type="Proteomes" id="UP000032142">
    <property type="component" value="Unassembled WGS sequence"/>
</dbReference>
<dbReference type="PROSITE" id="PS50090">
    <property type="entry name" value="MYB_LIKE"/>
    <property type="match status" value="1"/>
</dbReference>
<dbReference type="SMART" id="SM00717">
    <property type="entry name" value="SANT"/>
    <property type="match status" value="2"/>
</dbReference>
<dbReference type="SUPFAM" id="SSF46689">
    <property type="entry name" value="Homeodomain-like"/>
    <property type="match status" value="2"/>
</dbReference>
<dbReference type="FunFam" id="1.10.10.60:FF:000154">
    <property type="entry name" value="Transcription factor SRM1"/>
    <property type="match status" value="1"/>
</dbReference>
<dbReference type="PROSITE" id="PS51294">
    <property type="entry name" value="HTH_MYB"/>
    <property type="match status" value="1"/>
</dbReference>
<evidence type="ECO:0000313" key="7">
    <source>
        <dbReference type="Proteomes" id="UP000032142"/>
    </source>
</evidence>
<dbReference type="NCBIfam" id="TIGR01557">
    <property type="entry name" value="myb_SHAQKYF"/>
    <property type="match status" value="1"/>
</dbReference>
<name>A0A0B0P927_GOSAR</name>
<dbReference type="InterPro" id="IPR017930">
    <property type="entry name" value="Myb_dom"/>
</dbReference>
<sequence length="308" mass="34935">MNRGLEILSPASYLHTSNWFFQESKGTKWTPEENKCFENALALYDKDTPDRWIKVASMIPGKTVGDVIKQYRELEEDVSDIEAGLIPIPGYSSDSFTLEWGNDSQGFAGFRHYYTPGKRGTGSRSSDQERKKGVPWTEEEHRQFLMGLKKYGKGDWRNISRNFVTTRTPTQVASHAQKYFIRQVTGGKDKRRSSIHDITTVNVPDTPSSSPDRCKHSSSSDSSAVIQAQQQAKLATTKEIDFEWKQQNGATMVFNRTSNCNAFLSPFCGISSYGPKLEEQNLLGETLPRSQFGSYNTHFQMQSMQQHQ</sequence>
<dbReference type="OMA" id="WFFQESK"/>
<dbReference type="AlphaFoldDB" id="A0A0B0P927"/>
<evidence type="ECO:0000256" key="3">
    <source>
        <dbReference type="ARBA" id="ARBA00023125"/>
    </source>
</evidence>
<dbReference type="PROSITE" id="PS51293">
    <property type="entry name" value="SANT"/>
    <property type="match status" value="1"/>
</dbReference>
<dbReference type="GO" id="GO:0010468">
    <property type="term" value="P:regulation of gene expression"/>
    <property type="evidence" value="ECO:0007669"/>
    <property type="project" value="UniProtKB-ARBA"/>
</dbReference>
<evidence type="ECO:0000256" key="1">
    <source>
        <dbReference type="ARBA" id="ARBA00004123"/>
    </source>
</evidence>
<dbReference type="InterPro" id="IPR017884">
    <property type="entry name" value="SANT_dom"/>
</dbReference>
<keyword evidence="7" id="KW-1185">Reference proteome</keyword>
<dbReference type="FunFam" id="1.10.10.60:FF:000009">
    <property type="entry name" value="transcription factor MYB1R1"/>
    <property type="match status" value="1"/>
</dbReference>
<keyword evidence="4" id="KW-0804">Transcription</keyword>
<dbReference type="GO" id="GO:0003677">
    <property type="term" value="F:DNA binding"/>
    <property type="evidence" value="ECO:0007669"/>
    <property type="project" value="UniProtKB-KW"/>
</dbReference>
<dbReference type="Pfam" id="PF00249">
    <property type="entry name" value="Myb_DNA-binding"/>
    <property type="match status" value="2"/>
</dbReference>
<keyword evidence="3" id="KW-0238">DNA-binding</keyword>
<dbReference type="CDD" id="cd00167">
    <property type="entry name" value="SANT"/>
    <property type="match status" value="2"/>
</dbReference>
<keyword evidence="5" id="KW-0539">Nucleus</keyword>
<evidence type="ECO:0000256" key="4">
    <source>
        <dbReference type="ARBA" id="ARBA00023163"/>
    </source>
</evidence>
<protein>
    <submittedName>
        <fullName evidence="6">Transcription factor MYB1R1</fullName>
    </submittedName>
</protein>